<evidence type="ECO:0000256" key="1">
    <source>
        <dbReference type="ARBA" id="ARBA00006643"/>
    </source>
</evidence>
<feature type="repeat" description="PPR" evidence="3">
    <location>
        <begin position="394"/>
        <end position="428"/>
    </location>
</feature>
<dbReference type="Pfam" id="PF01535">
    <property type="entry name" value="PPR"/>
    <property type="match status" value="1"/>
</dbReference>
<dbReference type="InterPro" id="IPR002885">
    <property type="entry name" value="PPR_rpt"/>
</dbReference>
<dbReference type="Pfam" id="PF13812">
    <property type="entry name" value="PPR_3"/>
    <property type="match status" value="1"/>
</dbReference>
<dbReference type="InterPro" id="IPR046960">
    <property type="entry name" value="PPR_At4g14850-like_plant"/>
</dbReference>
<dbReference type="Pfam" id="PF13041">
    <property type="entry name" value="PPR_2"/>
    <property type="match status" value="3"/>
</dbReference>
<dbReference type="InterPro" id="IPR046848">
    <property type="entry name" value="E_motif"/>
</dbReference>
<gene>
    <name evidence="4" type="ORF">POM88_012793</name>
</gene>
<dbReference type="AlphaFoldDB" id="A0AAD8N2T3"/>
<evidence type="ECO:0000313" key="5">
    <source>
        <dbReference type="Proteomes" id="UP001237642"/>
    </source>
</evidence>
<dbReference type="PANTHER" id="PTHR47926">
    <property type="entry name" value="PENTATRICOPEPTIDE REPEAT-CONTAINING PROTEIN"/>
    <property type="match status" value="1"/>
</dbReference>
<feature type="repeat" description="PPR" evidence="3">
    <location>
        <begin position="192"/>
        <end position="226"/>
    </location>
</feature>
<evidence type="ECO:0000256" key="3">
    <source>
        <dbReference type="PROSITE-ProRule" id="PRU00708"/>
    </source>
</evidence>
<dbReference type="Gene3D" id="1.25.40.10">
    <property type="entry name" value="Tetratricopeptide repeat domain"/>
    <property type="match status" value="3"/>
</dbReference>
<proteinExistence type="inferred from homology"/>
<protein>
    <submittedName>
        <fullName evidence="4">Pentatricopeptide repeat-containing protein</fullName>
    </submittedName>
</protein>
<reference evidence="4" key="1">
    <citation type="submission" date="2023-02" db="EMBL/GenBank/DDBJ databases">
        <title>Genome of toxic invasive species Heracleum sosnowskyi carries increased number of genes despite the absence of recent whole-genome duplications.</title>
        <authorList>
            <person name="Schelkunov M."/>
            <person name="Shtratnikova V."/>
            <person name="Makarenko M."/>
            <person name="Klepikova A."/>
            <person name="Omelchenko D."/>
            <person name="Novikova G."/>
            <person name="Obukhova E."/>
            <person name="Bogdanov V."/>
            <person name="Penin A."/>
            <person name="Logacheva M."/>
        </authorList>
    </citation>
    <scope>NUCLEOTIDE SEQUENCE</scope>
    <source>
        <strain evidence="4">Hsosn_3</strain>
        <tissue evidence="4">Leaf</tissue>
    </source>
</reference>
<dbReference type="PROSITE" id="PS51375">
    <property type="entry name" value="PPR"/>
    <property type="match status" value="4"/>
</dbReference>
<evidence type="ECO:0000256" key="2">
    <source>
        <dbReference type="ARBA" id="ARBA00022737"/>
    </source>
</evidence>
<accession>A0AAD8N2T3</accession>
<feature type="repeat" description="PPR" evidence="3">
    <location>
        <begin position="293"/>
        <end position="327"/>
    </location>
</feature>
<comment type="caution">
    <text evidence="4">The sequence shown here is derived from an EMBL/GenBank/DDBJ whole genome shotgun (WGS) entry which is preliminary data.</text>
</comment>
<comment type="similarity">
    <text evidence="1">Belongs to the PPR family. PCMP-H subfamily.</text>
</comment>
<feature type="repeat" description="PPR" evidence="3">
    <location>
        <begin position="363"/>
        <end position="393"/>
    </location>
</feature>
<dbReference type="EMBL" id="JAUIZM010000003">
    <property type="protein sequence ID" value="KAK1393737.1"/>
    <property type="molecule type" value="Genomic_DNA"/>
</dbReference>
<dbReference type="GO" id="GO:0009451">
    <property type="term" value="P:RNA modification"/>
    <property type="evidence" value="ECO:0007669"/>
    <property type="project" value="InterPro"/>
</dbReference>
<dbReference type="FunFam" id="1.25.40.10:FF:000333">
    <property type="entry name" value="Pentatricopeptide repeat-containing protein"/>
    <property type="match status" value="1"/>
</dbReference>
<dbReference type="Pfam" id="PF20431">
    <property type="entry name" value="E_motif"/>
    <property type="match status" value="1"/>
</dbReference>
<dbReference type="InterPro" id="IPR011990">
    <property type="entry name" value="TPR-like_helical_dom_sf"/>
</dbReference>
<dbReference type="GO" id="GO:0003723">
    <property type="term" value="F:RNA binding"/>
    <property type="evidence" value="ECO:0007669"/>
    <property type="project" value="InterPro"/>
</dbReference>
<name>A0AAD8N2T3_9APIA</name>
<keyword evidence="5" id="KW-1185">Reference proteome</keyword>
<dbReference type="Proteomes" id="UP001237642">
    <property type="component" value="Unassembled WGS sequence"/>
</dbReference>
<reference evidence="4" key="2">
    <citation type="submission" date="2023-05" db="EMBL/GenBank/DDBJ databases">
        <authorList>
            <person name="Schelkunov M.I."/>
        </authorList>
    </citation>
    <scope>NUCLEOTIDE SEQUENCE</scope>
    <source>
        <strain evidence="4">Hsosn_3</strain>
        <tissue evidence="4">Leaf</tissue>
    </source>
</reference>
<keyword evidence="2" id="KW-0677">Repeat</keyword>
<dbReference type="PANTHER" id="PTHR47926:SF437">
    <property type="entry name" value="PENTACOTRIPEPTIDE-REPEAT REGION OF PRORP DOMAIN-CONTAINING PROTEIN"/>
    <property type="match status" value="1"/>
</dbReference>
<dbReference type="NCBIfam" id="TIGR00756">
    <property type="entry name" value="PPR"/>
    <property type="match status" value="4"/>
</dbReference>
<dbReference type="FunFam" id="1.25.40.10:FF:000184">
    <property type="entry name" value="Pentatricopeptide repeat-containing protein, chloroplastic"/>
    <property type="match status" value="1"/>
</dbReference>
<dbReference type="FunFam" id="1.25.40.10:FF:000427">
    <property type="entry name" value="Pentatricopeptide repeat-containing protein chloroplastic"/>
    <property type="match status" value="1"/>
</dbReference>
<evidence type="ECO:0000313" key="4">
    <source>
        <dbReference type="EMBL" id="KAK1393737.1"/>
    </source>
</evidence>
<organism evidence="4 5">
    <name type="scientific">Heracleum sosnowskyi</name>
    <dbReference type="NCBI Taxonomy" id="360622"/>
    <lineage>
        <taxon>Eukaryota</taxon>
        <taxon>Viridiplantae</taxon>
        <taxon>Streptophyta</taxon>
        <taxon>Embryophyta</taxon>
        <taxon>Tracheophyta</taxon>
        <taxon>Spermatophyta</taxon>
        <taxon>Magnoliopsida</taxon>
        <taxon>eudicotyledons</taxon>
        <taxon>Gunneridae</taxon>
        <taxon>Pentapetalae</taxon>
        <taxon>asterids</taxon>
        <taxon>campanulids</taxon>
        <taxon>Apiales</taxon>
        <taxon>Apiaceae</taxon>
        <taxon>Apioideae</taxon>
        <taxon>apioid superclade</taxon>
        <taxon>Tordylieae</taxon>
        <taxon>Tordyliinae</taxon>
        <taxon>Heracleum</taxon>
    </lineage>
</organism>
<sequence length="613" mass="68482">MGNFKNLSSSTTHTLNANSLGFSIQEKLKLCKSLQELKQIHAFLIKTSLPIHSHPLIFTKSLSFSHGSYFSSDPTYAYSLFAKLPDPDVIAYNAIIRFFSSTKNDENALVTVLVFVEMLENGLFPDNYTYPFVLKACTRLCALKEGEQVHARVVKNGFVSDLYVVNNLMRLYAVCGGVKRMRKLFGGSTERDLVSWTTLIQGYVDMGYWKEGINVFFEMCVAGIRADEMTMVVVISAIAKLGDLSIGRKVHEYMCDRKVKFDVFVGNALVDMYLKCGSAEFARKVFNEMPDKNVVSWNSMILGLAQQGKFREAINVFSKMQSKGVKPDAVTLVGVLNSCANLGGLELGTWVHAYIDRHHLKADGFLGNALIDMYAKCGSIAKALRVFSNMKRKDVYTYSAMIVGLALNGRGERALEVFFEMRKMEVEPNDVTFIGVLMACSHAGLLEDGRKHFANMSKVFNLEPQVAHYCIMVDLLGRAGLISEAEEFIREMPIVPDASVWGALLGACRIHGHVELGKNVMEKLERIDSERDGAYVIMSNIYSSSHRWREASTLRKAMKELNIKKNPGCSLIELDAVVYEFRKGDKAHPKADVIRIKDSSGLCLSSYLSSRMA</sequence>